<evidence type="ECO:0000313" key="2">
    <source>
        <dbReference type="Proteomes" id="UP001552299"/>
    </source>
</evidence>
<proteinExistence type="predicted"/>
<reference evidence="1 2" key="1">
    <citation type="journal article" date="2024" name="Plant Biotechnol. J.">
        <title>Dendrobium thyrsiflorum genome and its molecular insights into genes involved in important horticultural traits.</title>
        <authorList>
            <person name="Chen B."/>
            <person name="Wang J.Y."/>
            <person name="Zheng P.J."/>
            <person name="Li K.L."/>
            <person name="Liang Y.M."/>
            <person name="Chen X.F."/>
            <person name="Zhang C."/>
            <person name="Zhao X."/>
            <person name="He X."/>
            <person name="Zhang G.Q."/>
            <person name="Liu Z.J."/>
            <person name="Xu Q."/>
        </authorList>
    </citation>
    <scope>NUCLEOTIDE SEQUENCE [LARGE SCALE GENOMIC DNA]</scope>
    <source>
        <strain evidence="1">GZMU011</strain>
    </source>
</reference>
<dbReference type="AlphaFoldDB" id="A0ABD0VJ30"/>
<sequence>MDQQQQQHAKNRAWLSFCDVKRWSKSVHKIALKSAQDQDDVLIGQANQAIFNHPGAFQLDVLCNVLCRLQVEAKGVKVLCRLQEEAKGVQQRRPGLTQYYVFHCGCQAHDAHPGCHSKLRSALAEPPFAGFGIQRRLKGEQSCRTIQFSLLEFDRDEFTNGSKAKPFLCSAECHDLLSELDYGCK</sequence>
<dbReference type="EMBL" id="JANQDX010000006">
    <property type="protein sequence ID" value="KAL0922677.1"/>
    <property type="molecule type" value="Genomic_DNA"/>
</dbReference>
<comment type="caution">
    <text evidence="1">The sequence shown here is derived from an EMBL/GenBank/DDBJ whole genome shotgun (WGS) entry which is preliminary data.</text>
</comment>
<keyword evidence="2" id="KW-1185">Reference proteome</keyword>
<accession>A0ABD0VJ30</accession>
<name>A0ABD0VJ30_DENTH</name>
<evidence type="ECO:0000313" key="1">
    <source>
        <dbReference type="EMBL" id="KAL0922677.1"/>
    </source>
</evidence>
<organism evidence="1 2">
    <name type="scientific">Dendrobium thyrsiflorum</name>
    <name type="common">Pinecone-like raceme dendrobium</name>
    <name type="synonym">Orchid</name>
    <dbReference type="NCBI Taxonomy" id="117978"/>
    <lineage>
        <taxon>Eukaryota</taxon>
        <taxon>Viridiplantae</taxon>
        <taxon>Streptophyta</taxon>
        <taxon>Embryophyta</taxon>
        <taxon>Tracheophyta</taxon>
        <taxon>Spermatophyta</taxon>
        <taxon>Magnoliopsida</taxon>
        <taxon>Liliopsida</taxon>
        <taxon>Asparagales</taxon>
        <taxon>Orchidaceae</taxon>
        <taxon>Epidendroideae</taxon>
        <taxon>Malaxideae</taxon>
        <taxon>Dendrobiinae</taxon>
        <taxon>Dendrobium</taxon>
    </lineage>
</organism>
<gene>
    <name evidence="1" type="ORF">M5K25_006681</name>
</gene>
<dbReference type="Proteomes" id="UP001552299">
    <property type="component" value="Unassembled WGS sequence"/>
</dbReference>
<protein>
    <submittedName>
        <fullName evidence="1">Uncharacterized protein</fullName>
    </submittedName>
</protein>